<dbReference type="RefSeq" id="WP_017506570.1">
    <property type="nucleotide sequence ID" value="NZ_CP070968.1"/>
</dbReference>
<dbReference type="EMBL" id="CP070968">
    <property type="protein sequence ID" value="QSF52883.1"/>
    <property type="molecule type" value="Genomic_DNA"/>
</dbReference>
<protein>
    <submittedName>
        <fullName evidence="1">Ribbon-helix-helix protein, CopG family</fullName>
    </submittedName>
</protein>
<dbReference type="CDD" id="cd22233">
    <property type="entry name" value="RHH_CopAso-like"/>
    <property type="match status" value="1"/>
</dbReference>
<dbReference type="SUPFAM" id="SSF47598">
    <property type="entry name" value="Ribbon-helix-helix"/>
    <property type="match status" value="1"/>
</dbReference>
<evidence type="ECO:0000313" key="1">
    <source>
        <dbReference type="EMBL" id="QSF52883.1"/>
    </source>
</evidence>
<name>A0ABX7LJ32_9CAUL</name>
<reference evidence="1 2" key="1">
    <citation type="submission" date="2021-02" db="EMBL/GenBank/DDBJ databases">
        <title>Brevundimonas sp. CS1 genome sequence.</title>
        <authorList>
            <person name="Lee K."/>
            <person name="Choi Y.-J."/>
            <person name="Son H.-R."/>
        </authorList>
    </citation>
    <scope>NUCLEOTIDE SEQUENCE [LARGE SCALE GENOMIC DNA]</scope>
    <source>
        <strain evidence="1 2">CS1</strain>
    </source>
</reference>
<keyword evidence="2" id="KW-1185">Reference proteome</keyword>
<dbReference type="Proteomes" id="UP000662957">
    <property type="component" value="Chromosome"/>
</dbReference>
<gene>
    <name evidence="1" type="ORF">JX001_08500</name>
</gene>
<accession>A0ABX7LJ32</accession>
<proteinExistence type="predicted"/>
<sequence length="83" mass="9437">MAASTTVTVRMSETLKERLGLLAEKTQRTQSFLAERAIAGYVERELEMMTAVEEGLEDFRTGNVVPHEEAMRQIRETIAKYES</sequence>
<organism evidence="1 2">
    <name type="scientific">Brevundimonas fontaquae</name>
    <dbReference type="NCBI Taxonomy" id="2813778"/>
    <lineage>
        <taxon>Bacteria</taxon>
        <taxon>Pseudomonadati</taxon>
        <taxon>Pseudomonadota</taxon>
        <taxon>Alphaproteobacteria</taxon>
        <taxon>Caulobacterales</taxon>
        <taxon>Caulobacteraceae</taxon>
        <taxon>Brevundimonas</taxon>
    </lineage>
</organism>
<evidence type="ECO:0000313" key="2">
    <source>
        <dbReference type="Proteomes" id="UP000662957"/>
    </source>
</evidence>
<dbReference type="InterPro" id="IPR010985">
    <property type="entry name" value="Ribbon_hlx_hlx"/>
</dbReference>